<sequence>MKDQPLSSNELSKIVIFVLLSIPSIVFLVGIIPALFLVFGVFMMKKSGDFSHVETAVRNYNYYVSVPLVFLVVLALYNMSNLSPKSSYRYDNEISQIIICLVFVGVCILYMFFASKLFLSPLAAHSEWVVNNGIFSGKRKNSNATDDNSNIDIIKGERLRSFSVADELIKWAKLKEDGHITEQEFNDARKKLLQRN</sequence>
<keyword evidence="1" id="KW-1133">Transmembrane helix</keyword>
<keyword evidence="1" id="KW-0812">Transmembrane</keyword>
<evidence type="ECO:0000256" key="1">
    <source>
        <dbReference type="SAM" id="Phobius"/>
    </source>
</evidence>
<organism evidence="2 3">
    <name type="scientific">Pseudomonas paracarnis</name>
    <dbReference type="NCBI Taxonomy" id="2750625"/>
    <lineage>
        <taxon>Bacteria</taxon>
        <taxon>Pseudomonadati</taxon>
        <taxon>Pseudomonadota</taxon>
        <taxon>Gammaproteobacteria</taxon>
        <taxon>Pseudomonadales</taxon>
        <taxon>Pseudomonadaceae</taxon>
        <taxon>Pseudomonas</taxon>
    </lineage>
</organism>
<dbReference type="RefSeq" id="WP_220381570.1">
    <property type="nucleotide sequence ID" value="NZ_JAEFBF010000004.1"/>
</dbReference>
<comment type="caution">
    <text evidence="2">The sequence shown here is derived from an EMBL/GenBank/DDBJ whole genome shotgun (WGS) entry which is preliminary data.</text>
</comment>
<name>A0ABU6BYN6_9PSED</name>
<proteinExistence type="predicted"/>
<keyword evidence="1" id="KW-0472">Membrane</keyword>
<reference evidence="2 3" key="1">
    <citation type="journal article" date="2023" name="Int J Dairy Technol">
        <title>Genome based analysis of Pseudomonas paracarnis RQ057, a strain responsible for blue discoloration spoilage in processed cheese.</title>
        <authorList>
            <person name="Rodrigues Rd.S."/>
            <person name="Machado S.G."/>
            <person name="de Carvalho A.F."/>
            <person name="Nero L.A."/>
        </authorList>
    </citation>
    <scope>NUCLEOTIDE SEQUENCE [LARGE SCALE GENOMIC DNA]</scope>
    <source>
        <strain evidence="2 3">RQ057</strain>
    </source>
</reference>
<accession>A0ABU6BYN6</accession>
<protein>
    <submittedName>
        <fullName evidence="2">SHOCT domain-containing protein</fullName>
    </submittedName>
</protein>
<gene>
    <name evidence="2" type="ORF">LLW09_20680</name>
</gene>
<dbReference type="Proteomes" id="UP001336015">
    <property type="component" value="Unassembled WGS sequence"/>
</dbReference>
<evidence type="ECO:0000313" key="3">
    <source>
        <dbReference type="Proteomes" id="UP001336015"/>
    </source>
</evidence>
<keyword evidence="3" id="KW-1185">Reference proteome</keyword>
<feature type="transmembrane region" description="Helical" evidence="1">
    <location>
        <begin position="94"/>
        <end position="113"/>
    </location>
</feature>
<dbReference type="EMBL" id="JAJGWQ010000016">
    <property type="protein sequence ID" value="MEB3784947.1"/>
    <property type="molecule type" value="Genomic_DNA"/>
</dbReference>
<feature type="transmembrane region" description="Helical" evidence="1">
    <location>
        <begin position="14"/>
        <end position="39"/>
    </location>
</feature>
<feature type="transmembrane region" description="Helical" evidence="1">
    <location>
        <begin position="60"/>
        <end position="79"/>
    </location>
</feature>
<evidence type="ECO:0000313" key="2">
    <source>
        <dbReference type="EMBL" id="MEB3784947.1"/>
    </source>
</evidence>